<dbReference type="AlphaFoldDB" id="A0A0D8ZU47"/>
<reference evidence="1 2" key="1">
    <citation type="submission" date="2015-02" db="EMBL/GenBank/DDBJ databases">
        <title>Draft genome of a novel marine cyanobacterium (Chroococcales) isolated from South Atlantic Ocean.</title>
        <authorList>
            <person name="Rigonato J."/>
            <person name="Alvarenga D.O."/>
            <person name="Branco L.H."/>
            <person name="Varani A.M."/>
            <person name="Brandini F.P."/>
            <person name="Fiore M.F."/>
        </authorList>
    </citation>
    <scope>NUCLEOTIDE SEQUENCE [LARGE SCALE GENOMIC DNA]</scope>
    <source>
        <strain evidence="1 2">CENA595</strain>
    </source>
</reference>
<dbReference type="RefSeq" id="WP_045055706.1">
    <property type="nucleotide sequence ID" value="NZ_CAWMDP010000005.1"/>
</dbReference>
<comment type="caution">
    <text evidence="1">The sequence shown here is derived from an EMBL/GenBank/DDBJ whole genome shotgun (WGS) entry which is preliminary data.</text>
</comment>
<dbReference type="Proteomes" id="UP000032452">
    <property type="component" value="Unassembled WGS sequence"/>
</dbReference>
<evidence type="ECO:0000313" key="2">
    <source>
        <dbReference type="Proteomes" id="UP000032452"/>
    </source>
</evidence>
<dbReference type="PATRIC" id="fig|1618023.3.peg.266"/>
<dbReference type="Gene3D" id="2.60.40.4350">
    <property type="match status" value="1"/>
</dbReference>
<evidence type="ECO:0000313" key="1">
    <source>
        <dbReference type="EMBL" id="KJH70761.1"/>
    </source>
</evidence>
<accession>A0A0D8ZU47</accession>
<sequence length="365" mass="40868">MYWYTITPLDVLLMRDAKPFTPGERAWAGSIFPPTGHALAGALRSILGGDRLEIIGPFFCRDRTLYLPRPLGFYQSTPLIPLDWEHNSPLHHCLTNSMQPRPLVKATETGSPSDVEDDSDETKFRQYIPADVAQSYLKTGKIERKNWELKYAGEDKPWLVETRSHNSMNAGTRQVKDADGYFVENAIRLLPDWSIAIALNQNIPTPVTLRLGGEGHRAILAKCEALAAQWDKLQNLSQQNFSKPGKSLAYLVTPGIFERKHDGGNSTCKAYPWEWKLAHARGNLVSVATEKPVAISSRRRDRTDKSIPAPQVFAAPPGSIYYLNQPQSLFAEDAASKPGKALDAAKNLRQLGYSQLLWISYQEHD</sequence>
<gene>
    <name evidence="1" type="ORF">UH38_16130</name>
</gene>
<dbReference type="InterPro" id="IPR019117">
    <property type="entry name" value="CRISPR-assoc_protein_Cmr3"/>
</dbReference>
<dbReference type="STRING" id="1618023.UH38_16130"/>
<protein>
    <submittedName>
        <fullName evidence="1">CRISPR-associated protein Cmr3</fullName>
    </submittedName>
</protein>
<proteinExistence type="predicted"/>
<name>A0A0D8ZU47_9CYAN</name>
<organism evidence="1 2">
    <name type="scientific">Aliterella atlantica CENA595</name>
    <dbReference type="NCBI Taxonomy" id="1618023"/>
    <lineage>
        <taxon>Bacteria</taxon>
        <taxon>Bacillati</taxon>
        <taxon>Cyanobacteriota</taxon>
        <taxon>Cyanophyceae</taxon>
        <taxon>Chroococcidiopsidales</taxon>
        <taxon>Aliterellaceae</taxon>
        <taxon>Aliterella</taxon>
    </lineage>
</organism>
<keyword evidence="2" id="KW-1185">Reference proteome</keyword>
<dbReference type="Gene3D" id="3.30.70.2940">
    <property type="match status" value="1"/>
</dbReference>
<dbReference type="Pfam" id="PF09700">
    <property type="entry name" value="Cas_Cmr3"/>
    <property type="match status" value="1"/>
</dbReference>
<dbReference type="OrthoDB" id="6162707at2"/>
<dbReference type="EMBL" id="JYON01000018">
    <property type="protein sequence ID" value="KJH70761.1"/>
    <property type="molecule type" value="Genomic_DNA"/>
</dbReference>